<reference evidence="7" key="1">
    <citation type="journal article" date="1997" name="Microbiology">
        <title>Plasmid diversity in Chlamydia.</title>
        <authorList>
            <person name="Thomas N.S."/>
            <person name="Clarke I.N."/>
            <person name="Storey C.C."/>
            <person name="Lusher M."/>
        </authorList>
    </citation>
    <scope>NUCLEOTIDE SEQUENCE</scope>
    <source>
        <plasmid evidence="7">pCpnE1</plasmid>
    </source>
</reference>
<name>Q46272_CHLPN</name>
<dbReference type="InterPro" id="IPR011010">
    <property type="entry name" value="DNA_brk_join_enz"/>
</dbReference>
<protein>
    <submittedName>
        <fullName evidence="7">Chlamydophila pneumoniae plasmid DNA</fullName>
    </submittedName>
</protein>
<sequence>MLYLIMEIIRYNSTFYNIRFLVRKDNSQQHGLHNIFDNPSSNTLTYSQATQAKMEYIWNGLRKVTLKEAVNIWISSLNAHTARSYRGSILALNRIGLLSLDISLQEFAMINHNVIIDAIKKIPSRIVPWCEGTKQVRAACYISLTKFLNRETSGLISKAKPSQQETNRTFYKVRDLVKTNAMEDTQKWAFLEKLKSINYRDWLIALTILQGAKRANEVLNLNTDKISFQYGTISFSQTKNRCLEKTTVITYPQWFMNKLSDYLGQRKGLLFVTKKGKCVGLKQIANTFSRAGKLAHIGFKVTPHVLRATAVTEYKRLGCSDSDIMKVTGHSSSKMIYAYDKSRRSENASKKIILI</sequence>
<accession>Q46272</accession>
<dbReference type="Gene3D" id="1.10.443.10">
    <property type="entry name" value="Intergrase catalytic core"/>
    <property type="match status" value="1"/>
</dbReference>
<geneLocation type="plasmid" evidence="7">
    <name>pCpnE1</name>
</geneLocation>
<keyword evidence="2 4" id="KW-0238">DNA-binding</keyword>
<dbReference type="InterPro" id="IPR044068">
    <property type="entry name" value="CB"/>
</dbReference>
<evidence type="ECO:0000256" key="1">
    <source>
        <dbReference type="ARBA" id="ARBA00022908"/>
    </source>
</evidence>
<feature type="domain" description="Core-binding (CB)" evidence="6">
    <location>
        <begin position="64"/>
        <end position="149"/>
    </location>
</feature>
<dbReference type="InterPro" id="IPR013762">
    <property type="entry name" value="Integrase-like_cat_sf"/>
</dbReference>
<evidence type="ECO:0000256" key="3">
    <source>
        <dbReference type="ARBA" id="ARBA00023172"/>
    </source>
</evidence>
<dbReference type="InterPro" id="IPR002104">
    <property type="entry name" value="Integrase_catalytic"/>
</dbReference>
<keyword evidence="3" id="KW-0233">DNA recombination</keyword>
<evidence type="ECO:0000259" key="5">
    <source>
        <dbReference type="PROSITE" id="PS51898"/>
    </source>
</evidence>
<proteinExistence type="predicted"/>
<dbReference type="GO" id="GO:0015074">
    <property type="term" value="P:DNA integration"/>
    <property type="evidence" value="ECO:0007669"/>
    <property type="project" value="UniProtKB-KW"/>
</dbReference>
<organism evidence="7">
    <name type="scientific">Chlamydia pneumoniae</name>
    <name type="common">Chlamydophila pneumoniae</name>
    <dbReference type="NCBI Taxonomy" id="83558"/>
    <lineage>
        <taxon>Bacteria</taxon>
        <taxon>Pseudomonadati</taxon>
        <taxon>Chlamydiota</taxon>
        <taxon>Chlamydiia</taxon>
        <taxon>Chlamydiales</taxon>
        <taxon>Chlamydiaceae</taxon>
        <taxon>Chlamydia/Chlamydophila group</taxon>
        <taxon>Chlamydia</taxon>
    </lineage>
</organism>
<dbReference type="PROSITE" id="PS51900">
    <property type="entry name" value="CB"/>
    <property type="match status" value="1"/>
</dbReference>
<dbReference type="SUPFAM" id="SSF56349">
    <property type="entry name" value="DNA breaking-rejoining enzymes"/>
    <property type="match status" value="1"/>
</dbReference>
<dbReference type="GO" id="GO:0006310">
    <property type="term" value="P:DNA recombination"/>
    <property type="evidence" value="ECO:0007669"/>
    <property type="project" value="UniProtKB-KW"/>
</dbReference>
<evidence type="ECO:0000256" key="2">
    <source>
        <dbReference type="ARBA" id="ARBA00023125"/>
    </source>
</evidence>
<dbReference type="CDD" id="cd00397">
    <property type="entry name" value="DNA_BRE_C"/>
    <property type="match status" value="1"/>
</dbReference>
<evidence type="ECO:0000313" key="7">
    <source>
        <dbReference type="EMBL" id="CAA57585.1"/>
    </source>
</evidence>
<keyword evidence="7" id="KW-0614">Plasmid</keyword>
<evidence type="ECO:0000256" key="4">
    <source>
        <dbReference type="PROSITE-ProRule" id="PRU01248"/>
    </source>
</evidence>
<dbReference type="EMBL" id="X82078">
    <property type="protein sequence ID" value="CAA57585.1"/>
    <property type="molecule type" value="Genomic_DNA"/>
</dbReference>
<dbReference type="AlphaFoldDB" id="Q46272"/>
<feature type="domain" description="Tyr recombinase" evidence="5">
    <location>
        <begin position="177"/>
        <end position="352"/>
    </location>
</feature>
<dbReference type="Pfam" id="PF00589">
    <property type="entry name" value="Phage_integrase"/>
    <property type="match status" value="1"/>
</dbReference>
<dbReference type="GO" id="GO:0003677">
    <property type="term" value="F:DNA binding"/>
    <property type="evidence" value="ECO:0007669"/>
    <property type="project" value="UniProtKB-UniRule"/>
</dbReference>
<evidence type="ECO:0000259" key="6">
    <source>
        <dbReference type="PROSITE" id="PS51900"/>
    </source>
</evidence>
<dbReference type="PROSITE" id="PS51898">
    <property type="entry name" value="TYR_RECOMBINASE"/>
    <property type="match status" value="1"/>
</dbReference>
<keyword evidence="1" id="KW-0229">DNA integration</keyword>